<proteinExistence type="predicted"/>
<comment type="caution">
    <text evidence="1">The sequence shown here is derived from an EMBL/GenBank/DDBJ whole genome shotgun (WGS) entry which is preliminary data.</text>
</comment>
<keyword evidence="2" id="KW-1185">Reference proteome</keyword>
<accession>A0A4R8Q4A4</accession>
<gene>
    <name evidence="1" type="ORF">C8035_v007399</name>
</gene>
<evidence type="ECO:0000313" key="1">
    <source>
        <dbReference type="EMBL" id="TDZ28573.1"/>
    </source>
</evidence>
<dbReference type="SUPFAM" id="SSF53474">
    <property type="entry name" value="alpha/beta-Hydrolases"/>
    <property type="match status" value="1"/>
</dbReference>
<evidence type="ECO:0000313" key="2">
    <source>
        <dbReference type="Proteomes" id="UP000295083"/>
    </source>
</evidence>
<dbReference type="InterPro" id="IPR029058">
    <property type="entry name" value="AB_hydrolase_fold"/>
</dbReference>
<name>A0A4R8Q4A4_9PEZI</name>
<organism evidence="1 2">
    <name type="scientific">Colletotrichum spinosum</name>
    <dbReference type="NCBI Taxonomy" id="1347390"/>
    <lineage>
        <taxon>Eukaryota</taxon>
        <taxon>Fungi</taxon>
        <taxon>Dikarya</taxon>
        <taxon>Ascomycota</taxon>
        <taxon>Pezizomycotina</taxon>
        <taxon>Sordariomycetes</taxon>
        <taxon>Hypocreomycetidae</taxon>
        <taxon>Glomerellales</taxon>
        <taxon>Glomerellaceae</taxon>
        <taxon>Colletotrichum</taxon>
        <taxon>Colletotrichum orbiculare species complex</taxon>
    </lineage>
</organism>
<sequence length="86" mass="9326">MAASVLRYDPEYLAIVSAGDRGEGPAPFKDVWELGPAEHFVGKLAAADVEVEFHLWPGLPHGFESAPGIGWVKKALEARNDALRRA</sequence>
<dbReference type="Gene3D" id="3.40.50.1820">
    <property type="entry name" value="alpha/beta hydrolase"/>
    <property type="match status" value="1"/>
</dbReference>
<dbReference type="AlphaFoldDB" id="A0A4R8Q4A4"/>
<evidence type="ECO:0008006" key="3">
    <source>
        <dbReference type="Google" id="ProtNLM"/>
    </source>
</evidence>
<dbReference type="Proteomes" id="UP000295083">
    <property type="component" value="Unassembled WGS sequence"/>
</dbReference>
<reference evidence="1 2" key="1">
    <citation type="submission" date="2018-11" db="EMBL/GenBank/DDBJ databases">
        <title>Genome sequence and assembly of Colletotrichum spinosum.</title>
        <authorList>
            <person name="Gan P."/>
            <person name="Shirasu K."/>
        </authorList>
    </citation>
    <scope>NUCLEOTIDE SEQUENCE [LARGE SCALE GENOMIC DNA]</scope>
    <source>
        <strain evidence="1 2">CBS 515.97</strain>
    </source>
</reference>
<dbReference type="EMBL" id="QAPG01000834">
    <property type="protein sequence ID" value="TDZ28573.1"/>
    <property type="molecule type" value="Genomic_DNA"/>
</dbReference>
<protein>
    <recommendedName>
        <fullName evidence="3">Alpha/beta hydrolase fold-3 domain-containing protein</fullName>
    </recommendedName>
</protein>